<dbReference type="AlphaFoldDB" id="A0A645FHU1"/>
<accession>A0A645FHU1</accession>
<organism evidence="1">
    <name type="scientific">bioreactor metagenome</name>
    <dbReference type="NCBI Taxonomy" id="1076179"/>
    <lineage>
        <taxon>unclassified sequences</taxon>
        <taxon>metagenomes</taxon>
        <taxon>ecological metagenomes</taxon>
    </lineage>
</organism>
<dbReference type="EMBL" id="VSSQ01060030">
    <property type="protein sequence ID" value="MPN13530.1"/>
    <property type="molecule type" value="Genomic_DNA"/>
</dbReference>
<gene>
    <name evidence="1" type="ORF">SDC9_160851</name>
</gene>
<sequence length="53" mass="5947">MYPDKGTVGLYISFDHGIAGNLTRFKFSKILEIFLQVIGMGYFGPWQGGQFLS</sequence>
<comment type="caution">
    <text evidence="1">The sequence shown here is derived from an EMBL/GenBank/DDBJ whole genome shotgun (WGS) entry which is preliminary data.</text>
</comment>
<reference evidence="1" key="1">
    <citation type="submission" date="2019-08" db="EMBL/GenBank/DDBJ databases">
        <authorList>
            <person name="Kucharzyk K."/>
            <person name="Murdoch R.W."/>
            <person name="Higgins S."/>
            <person name="Loffler F."/>
        </authorList>
    </citation>
    <scope>NUCLEOTIDE SEQUENCE</scope>
</reference>
<evidence type="ECO:0000313" key="1">
    <source>
        <dbReference type="EMBL" id="MPN13530.1"/>
    </source>
</evidence>
<protein>
    <submittedName>
        <fullName evidence="1">Uncharacterized protein</fullName>
    </submittedName>
</protein>
<name>A0A645FHU1_9ZZZZ</name>
<proteinExistence type="predicted"/>